<feature type="compositionally biased region" description="Polar residues" evidence="2">
    <location>
        <begin position="819"/>
        <end position="843"/>
    </location>
</feature>
<accession>A0A167F1B5</accession>
<feature type="compositionally biased region" description="Polar residues" evidence="2">
    <location>
        <begin position="772"/>
        <end position="797"/>
    </location>
</feature>
<feature type="compositionally biased region" description="Low complexity" evidence="2">
    <location>
        <begin position="851"/>
        <end position="860"/>
    </location>
</feature>
<dbReference type="InterPro" id="IPR010610">
    <property type="entry name" value="EryCIII-like_C"/>
</dbReference>
<dbReference type="SUPFAM" id="SSF53756">
    <property type="entry name" value="UDP-Glycosyltransferase/glycogen phosphorylase"/>
    <property type="match status" value="1"/>
</dbReference>
<dbReference type="FunFam" id="3.40.50.2000:FF:000009">
    <property type="entry name" value="Sterol 3-beta-glucosyltransferase UGT80A2"/>
    <property type="match status" value="1"/>
</dbReference>
<evidence type="ECO:0000259" key="3">
    <source>
        <dbReference type="Pfam" id="PF03033"/>
    </source>
</evidence>
<dbReference type="PANTHER" id="PTHR48050">
    <property type="entry name" value="STEROL 3-BETA-GLUCOSYLTRANSFERASE"/>
    <property type="match status" value="1"/>
</dbReference>
<feature type="domain" description="Erythromycin biosynthesis protein CIII-like C-terminal" evidence="4">
    <location>
        <begin position="478"/>
        <end position="571"/>
    </location>
</feature>
<feature type="compositionally biased region" description="Polar residues" evidence="2">
    <location>
        <begin position="699"/>
        <end position="708"/>
    </location>
</feature>
<reference evidence="5 6" key="1">
    <citation type="journal article" date="2016" name="Genome Biol. Evol.">
        <title>Divergent and convergent evolution of fungal pathogenicity.</title>
        <authorList>
            <person name="Shang Y."/>
            <person name="Xiao G."/>
            <person name="Zheng P."/>
            <person name="Cen K."/>
            <person name="Zhan S."/>
            <person name="Wang C."/>
        </authorList>
    </citation>
    <scope>NUCLEOTIDE SEQUENCE [LARGE SCALE GENOMIC DNA]</scope>
    <source>
        <strain evidence="5 6">RCEF 3172</strain>
    </source>
</reference>
<dbReference type="GO" id="GO:0005975">
    <property type="term" value="P:carbohydrate metabolic process"/>
    <property type="evidence" value="ECO:0007669"/>
    <property type="project" value="InterPro"/>
</dbReference>
<dbReference type="InterPro" id="IPR004276">
    <property type="entry name" value="GlycoTrans_28_N"/>
</dbReference>
<dbReference type="EMBL" id="AZHA01000010">
    <property type="protein sequence ID" value="OAA44665.1"/>
    <property type="molecule type" value="Genomic_DNA"/>
</dbReference>
<dbReference type="SMART" id="SM00726">
    <property type="entry name" value="UIM"/>
    <property type="match status" value="6"/>
</dbReference>
<dbReference type="Gene3D" id="3.40.50.2000">
    <property type="entry name" value="Glycogen Phosphorylase B"/>
    <property type="match status" value="2"/>
</dbReference>
<feature type="region of interest" description="Disordered" evidence="2">
    <location>
        <begin position="819"/>
        <end position="883"/>
    </location>
</feature>
<feature type="compositionally biased region" description="Polar residues" evidence="2">
    <location>
        <begin position="717"/>
        <end position="765"/>
    </location>
</feature>
<organism evidence="5 6">
    <name type="scientific">Beauveria brongniartii RCEF 3172</name>
    <dbReference type="NCBI Taxonomy" id="1081107"/>
    <lineage>
        <taxon>Eukaryota</taxon>
        <taxon>Fungi</taxon>
        <taxon>Dikarya</taxon>
        <taxon>Ascomycota</taxon>
        <taxon>Pezizomycotina</taxon>
        <taxon>Sordariomycetes</taxon>
        <taxon>Hypocreomycetidae</taxon>
        <taxon>Hypocreales</taxon>
        <taxon>Cordycipitaceae</taxon>
        <taxon>Beauveria</taxon>
        <taxon>Beauveria brongniartii</taxon>
    </lineage>
</organism>
<feature type="region of interest" description="Disordered" evidence="2">
    <location>
        <begin position="1"/>
        <end position="40"/>
    </location>
</feature>
<dbReference type="OrthoDB" id="5835829at2759"/>
<feature type="region of interest" description="Disordered" evidence="2">
    <location>
        <begin position="1069"/>
        <end position="1088"/>
    </location>
</feature>
<feature type="compositionally biased region" description="Gly residues" evidence="2">
    <location>
        <begin position="1395"/>
        <end position="1419"/>
    </location>
</feature>
<evidence type="ECO:0000259" key="4">
    <source>
        <dbReference type="Pfam" id="PF06722"/>
    </source>
</evidence>
<evidence type="ECO:0000313" key="6">
    <source>
        <dbReference type="Proteomes" id="UP000076863"/>
    </source>
</evidence>
<feature type="domain" description="Glycosyltransferase family 28 N-terminal" evidence="3">
    <location>
        <begin position="143"/>
        <end position="205"/>
    </location>
</feature>
<evidence type="ECO:0000256" key="1">
    <source>
        <dbReference type="ARBA" id="ARBA00022679"/>
    </source>
</evidence>
<protein>
    <submittedName>
        <fullName evidence="5">UDP-glucuronosyl/UDP-glucosyltransferase</fullName>
    </submittedName>
</protein>
<evidence type="ECO:0000256" key="2">
    <source>
        <dbReference type="SAM" id="MobiDB-lite"/>
    </source>
</evidence>
<keyword evidence="1 5" id="KW-0808">Transferase</keyword>
<dbReference type="InterPro" id="IPR003903">
    <property type="entry name" value="UIM_dom"/>
</dbReference>
<dbReference type="Pfam" id="PF06722">
    <property type="entry name" value="EryCIII-like_C"/>
    <property type="match status" value="1"/>
</dbReference>
<proteinExistence type="predicted"/>
<feature type="compositionally biased region" description="Polar residues" evidence="2">
    <location>
        <begin position="1258"/>
        <end position="1269"/>
    </location>
</feature>
<dbReference type="CDD" id="cd03784">
    <property type="entry name" value="GT1_Gtf-like"/>
    <property type="match status" value="1"/>
</dbReference>
<name>A0A167F1B5_9HYPO</name>
<dbReference type="InterPro" id="IPR002213">
    <property type="entry name" value="UDP_glucos_trans"/>
</dbReference>
<keyword evidence="6" id="KW-1185">Reference proteome</keyword>
<dbReference type="InterPro" id="IPR050426">
    <property type="entry name" value="Glycosyltransferase_28"/>
</dbReference>
<dbReference type="GO" id="GO:0016906">
    <property type="term" value="F:sterol 3-beta-glucosyltransferase activity"/>
    <property type="evidence" value="ECO:0007669"/>
    <property type="project" value="UniProtKB-ARBA"/>
</dbReference>
<feature type="region of interest" description="Disordered" evidence="2">
    <location>
        <begin position="1246"/>
        <end position="1271"/>
    </location>
</feature>
<dbReference type="Proteomes" id="UP000076863">
    <property type="component" value="Unassembled WGS sequence"/>
</dbReference>
<comment type="caution">
    <text evidence="5">The sequence shown here is derived from an EMBL/GenBank/DDBJ whole genome shotgun (WGS) entry which is preliminary data.</text>
</comment>
<dbReference type="Pfam" id="PF03033">
    <property type="entry name" value="Glyco_transf_28"/>
    <property type="match status" value="1"/>
</dbReference>
<feature type="compositionally biased region" description="Basic and acidic residues" evidence="2">
    <location>
        <begin position="1381"/>
        <end position="1391"/>
    </location>
</feature>
<feature type="region of interest" description="Disordered" evidence="2">
    <location>
        <begin position="1357"/>
        <end position="1428"/>
    </location>
</feature>
<feature type="region of interest" description="Disordered" evidence="2">
    <location>
        <begin position="1287"/>
        <end position="1306"/>
    </location>
</feature>
<dbReference type="PANTHER" id="PTHR48050:SF13">
    <property type="entry name" value="STEROL 3-BETA-GLUCOSYLTRANSFERASE UGT80A2"/>
    <property type="match status" value="1"/>
</dbReference>
<dbReference type="FunFam" id="3.40.50.2000:FF:000100">
    <property type="entry name" value="Glycosyltransferase family 1 protein"/>
    <property type="match status" value="1"/>
</dbReference>
<gene>
    <name evidence="5" type="ORF">BBO_04148</name>
</gene>
<evidence type="ECO:0000313" key="5">
    <source>
        <dbReference type="EMBL" id="OAA44665.1"/>
    </source>
</evidence>
<sequence length="1428" mass="155190">MTILDDKQAMARRQAQARADAQARQQRTASMGGPGSISEESLITDGFVIPDLDVPSEAPPAYGDQVDRVTFTQPGFQAGAAVTGDGRVNINISTKNRRLAELLAPVVDRQVSVVESQQPLPPAYIPPSLGGLPGQTPPPALNIVIQIVGSRGDVQPFVALGKTLRDTYGHRVRIATHATFQKFVEENDLEFFSIGGDPAELMAFMVKNPGLMPGFDALKSGEVSKRRRGIEEILMGCWRSCIEPGNGLGPPPKPHARSAPTNYSAYEVPGNPADRPFVADAIIANPPSFAHIHIAEKMGIPLHMMFTMPWTPTRAFQHPLANIQSSNLDDTLTNNLTYTLVEIMTWQGLGDVINRFREKALELPELSPLWAPGLLTRLRISYTYCWSPALIPKPNDWGNNIDVSGFYFLDLASSYTPDPELDAFLNAGPPPVYIGFGSIVVDDPNAMTRMIFDAIHLAGVRALVSKGWGGLGAEDVGLPEGVYMLGNVPHDWLFQHVSAVVHHGGAGTTAAGIKAGKPTFVVPFFGDQPFWGSMIARSGAGPDPVPYKDLTVEKLAEAIKMCIEPSTMEQAKVLGQKIREEKGTDEGGYSFHKHLDVDKLRCSLVPSRVAAWRVRRTKVRLSPLAASVLVDHNVIKYTDLKLYRPCEFNTDDQPTDPLTAGAAALMLSIGTIGMAIADMPRELWKSHKKYKKDSDSASRPTESSSHLSQSDHRPSTSRDVNVSQTSLLTPYRPSTSTDAYDSQTSLLAANRPSTLTDADASQTSLLAPRRPFTSTDTNASQASLLAASRPSTSTETNAPQLPLLAAQLPFTLTEVNASQSSLSTTNRPSTSTDAHASQSSLPTAHTPDTPPGTGAQTPTGQRESPEATPPSQANLREEHLSPGVSFGIDSAVGTARGVNRIIEAGVKSPMNFCLGLAKGFRNMPRLYNDDLVRPVEKVTDLSSGIKVAGKELGYGFFDGISGLVRQPLHGAEKEGAVGLVKGFGKGIGGLILKPAAGIFGLPGYAMQGVHAELGKHMSRSVYNYIISSRIKQGELDYLQSSDGECEDILRRWNTVKFDLSSFYDLKRRRGATEGPFPPPPPLPTDDSSDTVSIMDKGFSKPRTGWFQTRHLSSVQRKRMQEEKQTWKRGYVESLVPSAPLSTETPADKTNWVQEIDEVERAIQASVRETSKGVVEDDAEIEAAIRESLRVMRESGALPATGWIDEKNRRNDDSSIFEDEEFKITDEEYQDLIQSAMRQSLVEEYGYSAEEPGLEPSLPSFTGTSSSQPVLTEEPASMDDLYGADEVSSYQRELPGHEPASESQQHAVELPARDIAEEEEYQLQLAIAESKQEMEREETERNEEDIVLEYIKKQSLAEEEFRKRSKGKGISTNEENEEDDEELRRAMEESLKMAHSGGGQGSGNGSGSGSGSGRGSGSGFRGSSAAGLM</sequence>
<feature type="region of interest" description="Disordered" evidence="2">
    <location>
        <begin position="687"/>
        <end position="797"/>
    </location>
</feature>
<dbReference type="PROSITE" id="PS50330">
    <property type="entry name" value="UIM"/>
    <property type="match status" value="3"/>
</dbReference>
<feature type="compositionally biased region" description="Low complexity" evidence="2">
    <location>
        <begin position="11"/>
        <end position="29"/>
    </location>
</feature>